<keyword evidence="1" id="KW-0472">Membrane</keyword>
<accession>A0A2T2PA88</accession>
<evidence type="ECO:0000313" key="2">
    <source>
        <dbReference type="EMBL" id="PSN74582.1"/>
    </source>
</evidence>
<keyword evidence="3" id="KW-1185">Reference proteome</keyword>
<gene>
    <name evidence="2" type="ORF">BS50DRAFT_19210</name>
</gene>
<proteinExistence type="predicted"/>
<dbReference type="AlphaFoldDB" id="A0A2T2PA88"/>
<sequence>MLRFYRVDAVCGSQFFFPSFLCKAPLDFPLVRRLSVYWHRVQRGSLARKSTAQPRERMAETIFLVMICIIRALGGFCSVTTLWRFAYSISNARRHQAKQDGRTRLHWLARRTWGGMLGGCISFG</sequence>
<protein>
    <submittedName>
        <fullName evidence="2">Uncharacterized protein</fullName>
    </submittedName>
</protein>
<reference evidence="2 3" key="1">
    <citation type="journal article" date="2018" name="Front. Microbiol.">
        <title>Genome-Wide Analysis of Corynespora cassiicola Leaf Fall Disease Putative Effectors.</title>
        <authorList>
            <person name="Lopez D."/>
            <person name="Ribeiro S."/>
            <person name="Label P."/>
            <person name="Fumanal B."/>
            <person name="Venisse J.S."/>
            <person name="Kohler A."/>
            <person name="de Oliveira R.R."/>
            <person name="Labutti K."/>
            <person name="Lipzen A."/>
            <person name="Lail K."/>
            <person name="Bauer D."/>
            <person name="Ohm R.A."/>
            <person name="Barry K.W."/>
            <person name="Spatafora J."/>
            <person name="Grigoriev I.V."/>
            <person name="Martin F.M."/>
            <person name="Pujade-Renaud V."/>
        </authorList>
    </citation>
    <scope>NUCLEOTIDE SEQUENCE [LARGE SCALE GENOMIC DNA]</scope>
    <source>
        <strain evidence="2 3">Philippines</strain>
    </source>
</reference>
<dbReference type="EMBL" id="KZ678128">
    <property type="protein sequence ID" value="PSN74582.1"/>
    <property type="molecule type" value="Genomic_DNA"/>
</dbReference>
<evidence type="ECO:0000256" key="1">
    <source>
        <dbReference type="SAM" id="Phobius"/>
    </source>
</evidence>
<evidence type="ECO:0000313" key="3">
    <source>
        <dbReference type="Proteomes" id="UP000240883"/>
    </source>
</evidence>
<keyword evidence="1" id="KW-0812">Transmembrane</keyword>
<organism evidence="2 3">
    <name type="scientific">Corynespora cassiicola Philippines</name>
    <dbReference type="NCBI Taxonomy" id="1448308"/>
    <lineage>
        <taxon>Eukaryota</taxon>
        <taxon>Fungi</taxon>
        <taxon>Dikarya</taxon>
        <taxon>Ascomycota</taxon>
        <taxon>Pezizomycotina</taxon>
        <taxon>Dothideomycetes</taxon>
        <taxon>Pleosporomycetidae</taxon>
        <taxon>Pleosporales</taxon>
        <taxon>Corynesporascaceae</taxon>
        <taxon>Corynespora</taxon>
    </lineage>
</organism>
<dbReference type="Proteomes" id="UP000240883">
    <property type="component" value="Unassembled WGS sequence"/>
</dbReference>
<feature type="transmembrane region" description="Helical" evidence="1">
    <location>
        <begin position="62"/>
        <end position="86"/>
    </location>
</feature>
<keyword evidence="1" id="KW-1133">Transmembrane helix</keyword>
<name>A0A2T2PA88_CORCC</name>